<dbReference type="AlphaFoldDB" id="A0A563VL82"/>
<dbReference type="Proteomes" id="UP000320055">
    <property type="component" value="Unassembled WGS sequence"/>
</dbReference>
<reference evidence="1 2" key="1">
    <citation type="submission" date="2019-01" db="EMBL/GenBank/DDBJ databases">
        <authorList>
            <person name="Brito A."/>
        </authorList>
    </citation>
    <scope>NUCLEOTIDE SEQUENCE [LARGE SCALE GENOMIC DNA]</scope>
    <source>
        <strain evidence="1">1</strain>
    </source>
</reference>
<protein>
    <submittedName>
        <fullName evidence="1">Uncharacterized protein</fullName>
    </submittedName>
</protein>
<keyword evidence="2" id="KW-1185">Reference proteome</keyword>
<organism evidence="1 2">
    <name type="scientific">Hyella patelloides LEGE 07179</name>
    <dbReference type="NCBI Taxonomy" id="945734"/>
    <lineage>
        <taxon>Bacteria</taxon>
        <taxon>Bacillati</taxon>
        <taxon>Cyanobacteriota</taxon>
        <taxon>Cyanophyceae</taxon>
        <taxon>Pleurocapsales</taxon>
        <taxon>Hyellaceae</taxon>
        <taxon>Hyella</taxon>
    </lineage>
</organism>
<dbReference type="EMBL" id="CAACVJ010000043">
    <property type="protein sequence ID" value="VEP12172.1"/>
    <property type="molecule type" value="Genomic_DNA"/>
</dbReference>
<gene>
    <name evidence="1" type="ORF">H1P_1370021</name>
</gene>
<accession>A0A563VL82</accession>
<name>A0A563VL82_9CYAN</name>
<proteinExistence type="predicted"/>
<evidence type="ECO:0000313" key="2">
    <source>
        <dbReference type="Proteomes" id="UP000320055"/>
    </source>
</evidence>
<sequence length="49" mass="5879">MEQVDTSVFTIRKICHVRLHLEFLLPYSPELYAKRYPLGQLCCRDFGQY</sequence>
<evidence type="ECO:0000313" key="1">
    <source>
        <dbReference type="EMBL" id="VEP12172.1"/>
    </source>
</evidence>